<accession>A0A8S3ZEG1</accession>
<dbReference type="GO" id="GO:0008107">
    <property type="term" value="F:galactoside 2-alpha-L-fucosyltransferase activity"/>
    <property type="evidence" value="ECO:0007669"/>
    <property type="project" value="InterPro"/>
</dbReference>
<dbReference type="Proteomes" id="UP000678393">
    <property type="component" value="Unassembled WGS sequence"/>
</dbReference>
<dbReference type="PANTHER" id="PTHR11927:SF9">
    <property type="entry name" value="L-FUCOSYLTRANSFERASE"/>
    <property type="match status" value="1"/>
</dbReference>
<evidence type="ECO:0000313" key="4">
    <source>
        <dbReference type="EMBL" id="CAG5127944.1"/>
    </source>
</evidence>
<protein>
    <recommendedName>
        <fullName evidence="3">L-Fucosyltransferase</fullName>
        <ecNumber evidence="3">2.4.1.-</ecNumber>
    </recommendedName>
</protein>
<evidence type="ECO:0000256" key="1">
    <source>
        <dbReference type="ARBA" id="ARBA00022676"/>
    </source>
</evidence>
<keyword evidence="5" id="KW-1185">Reference proteome</keyword>
<comment type="caution">
    <text evidence="4">The sequence shown here is derived from an EMBL/GenBank/DDBJ whole genome shotgun (WGS) entry which is preliminary data.</text>
</comment>
<keyword evidence="3" id="KW-0735">Signal-anchor</keyword>
<keyword evidence="3" id="KW-0325">Glycoprotein</keyword>
<sequence>MNLSLQNLRVDGYLQSFCYFAEIMDEVRQEFTFQDHITVAALNLLNDVHINHNASVIVGVHARRGDILEKRWHDLGLRVPEKSYFVKAFRLLKSKCPGRNITFIVVSDDMTWCRENLFRQGVVCMPPASAAVHLAVLSMCDHVIINGGTYGWWAGWLAKGYVIYYTAYMANGTYFGRLVNRRTYYPPQWIGLEN</sequence>
<comment type="pathway">
    <text evidence="3">Protein modification; protein glycosylation.</text>
</comment>
<dbReference type="EC" id="2.4.1.-" evidence="3"/>
<dbReference type="GO" id="GO:0032580">
    <property type="term" value="C:Golgi cisterna membrane"/>
    <property type="evidence" value="ECO:0007669"/>
    <property type="project" value="UniProtKB-SubCell"/>
</dbReference>
<dbReference type="OrthoDB" id="3226at2759"/>
<proteinExistence type="inferred from homology"/>
<keyword evidence="1 3" id="KW-0328">Glycosyltransferase</keyword>
<comment type="similarity">
    <text evidence="3">Belongs to the glycosyltransferase 11 family.</text>
</comment>
<reference evidence="4" key="1">
    <citation type="submission" date="2021-04" db="EMBL/GenBank/DDBJ databases">
        <authorList>
            <consortium name="Molecular Ecology Group"/>
        </authorList>
    </citation>
    <scope>NUCLEOTIDE SEQUENCE</scope>
</reference>
<name>A0A8S3ZEG1_9EUPU</name>
<dbReference type="CDD" id="cd11301">
    <property type="entry name" value="Fut1_Fut2_like"/>
    <property type="match status" value="1"/>
</dbReference>
<evidence type="ECO:0000313" key="5">
    <source>
        <dbReference type="Proteomes" id="UP000678393"/>
    </source>
</evidence>
<comment type="subcellular location">
    <subcellularLocation>
        <location evidence="3">Golgi apparatus</location>
        <location evidence="3">Golgi stack membrane</location>
        <topology evidence="3">Single-pass type II membrane protein</topology>
    </subcellularLocation>
</comment>
<dbReference type="PANTHER" id="PTHR11927">
    <property type="entry name" value="GALACTOSIDE 2-L-FUCOSYLTRANSFERASE"/>
    <property type="match status" value="1"/>
</dbReference>
<keyword evidence="3" id="KW-0333">Golgi apparatus</keyword>
<gene>
    <name evidence="4" type="ORF">CUNI_LOCUS13502</name>
</gene>
<evidence type="ECO:0000256" key="3">
    <source>
        <dbReference type="RuleBase" id="RU363129"/>
    </source>
</evidence>
<keyword evidence="2 3" id="KW-0808">Transferase</keyword>
<dbReference type="EMBL" id="CAJHNH020002862">
    <property type="protein sequence ID" value="CAG5127944.1"/>
    <property type="molecule type" value="Genomic_DNA"/>
</dbReference>
<dbReference type="AlphaFoldDB" id="A0A8S3ZEG1"/>
<dbReference type="Pfam" id="PF01531">
    <property type="entry name" value="Glyco_transf_11"/>
    <property type="match status" value="1"/>
</dbReference>
<organism evidence="4 5">
    <name type="scientific">Candidula unifasciata</name>
    <dbReference type="NCBI Taxonomy" id="100452"/>
    <lineage>
        <taxon>Eukaryota</taxon>
        <taxon>Metazoa</taxon>
        <taxon>Spiralia</taxon>
        <taxon>Lophotrochozoa</taxon>
        <taxon>Mollusca</taxon>
        <taxon>Gastropoda</taxon>
        <taxon>Heterobranchia</taxon>
        <taxon>Euthyneura</taxon>
        <taxon>Panpulmonata</taxon>
        <taxon>Eupulmonata</taxon>
        <taxon>Stylommatophora</taxon>
        <taxon>Helicina</taxon>
        <taxon>Helicoidea</taxon>
        <taxon>Geomitridae</taxon>
        <taxon>Candidula</taxon>
    </lineage>
</organism>
<dbReference type="InterPro" id="IPR002516">
    <property type="entry name" value="Glyco_trans_11"/>
</dbReference>
<keyword evidence="3" id="KW-0812">Transmembrane</keyword>
<evidence type="ECO:0000256" key="2">
    <source>
        <dbReference type="ARBA" id="ARBA00022679"/>
    </source>
</evidence>
<dbReference type="GO" id="GO:0005975">
    <property type="term" value="P:carbohydrate metabolic process"/>
    <property type="evidence" value="ECO:0007669"/>
    <property type="project" value="InterPro"/>
</dbReference>